<dbReference type="InterPro" id="IPR016166">
    <property type="entry name" value="FAD-bd_PCMH"/>
</dbReference>
<reference evidence="8" key="1">
    <citation type="journal article" date="2019" name="Int. J. Syst. Evol. Microbiol.">
        <title>The Global Catalogue of Microorganisms (GCM) 10K type strain sequencing project: providing services to taxonomists for standard genome sequencing and annotation.</title>
        <authorList>
            <consortium name="The Broad Institute Genomics Platform"/>
            <consortium name="The Broad Institute Genome Sequencing Center for Infectious Disease"/>
            <person name="Wu L."/>
            <person name="Ma J."/>
        </authorList>
    </citation>
    <scope>NUCLEOTIDE SEQUENCE [LARGE SCALE GENOMIC DNA]</scope>
    <source>
        <strain evidence="8">JCM 9918</strain>
    </source>
</reference>
<evidence type="ECO:0000256" key="4">
    <source>
        <dbReference type="ARBA" id="ARBA00022827"/>
    </source>
</evidence>
<dbReference type="InterPro" id="IPR016169">
    <property type="entry name" value="FAD-bd_PCMH_sub2"/>
</dbReference>
<keyword evidence="3" id="KW-0285">Flavoprotein</keyword>
<dbReference type="Proteomes" id="UP001596112">
    <property type="component" value="Unassembled WGS sequence"/>
</dbReference>
<proteinExistence type="inferred from homology"/>
<dbReference type="RefSeq" id="WP_272169771.1">
    <property type="nucleotide sequence ID" value="NZ_JAQOSL010000012.1"/>
</dbReference>
<dbReference type="Gene3D" id="3.30.465.10">
    <property type="match status" value="1"/>
</dbReference>
<comment type="caution">
    <text evidence="7">The sequence shown here is derived from an EMBL/GenBank/DDBJ whole genome shotgun (WGS) entry which is preliminary data.</text>
</comment>
<dbReference type="PROSITE" id="PS51387">
    <property type="entry name" value="FAD_PCMH"/>
    <property type="match status" value="1"/>
</dbReference>
<dbReference type="SUPFAM" id="SSF56176">
    <property type="entry name" value="FAD-binding/transporter-associated domain-like"/>
    <property type="match status" value="1"/>
</dbReference>
<dbReference type="InterPro" id="IPR006094">
    <property type="entry name" value="Oxid_FAD_bind_N"/>
</dbReference>
<dbReference type="EMBL" id="JBHSNZ010000001">
    <property type="protein sequence ID" value="MFC5806021.1"/>
    <property type="molecule type" value="Genomic_DNA"/>
</dbReference>
<evidence type="ECO:0000256" key="3">
    <source>
        <dbReference type="ARBA" id="ARBA00022630"/>
    </source>
</evidence>
<protein>
    <submittedName>
        <fullName evidence="7">FAD-binding protein</fullName>
    </submittedName>
</protein>
<dbReference type="PANTHER" id="PTHR13878">
    <property type="entry name" value="GULONOLACTONE OXIDASE"/>
    <property type="match status" value="1"/>
</dbReference>
<dbReference type="Gene3D" id="3.30.43.10">
    <property type="entry name" value="Uridine Diphospho-n-acetylenolpyruvylglucosamine Reductase, domain 2"/>
    <property type="match status" value="1"/>
</dbReference>
<evidence type="ECO:0000313" key="8">
    <source>
        <dbReference type="Proteomes" id="UP001596112"/>
    </source>
</evidence>
<dbReference type="InterPro" id="IPR016164">
    <property type="entry name" value="FAD-linked_Oxase-like_C"/>
</dbReference>
<accession>A0ABW1AZQ8</accession>
<dbReference type="PANTHER" id="PTHR13878:SF53">
    <property type="entry name" value="CYTOKININ DEHYDROGENASE 6"/>
    <property type="match status" value="1"/>
</dbReference>
<dbReference type="InterPro" id="IPR016170">
    <property type="entry name" value="Cytok_DH_C_sf"/>
</dbReference>
<comment type="cofactor">
    <cofactor evidence="1">
        <name>FAD</name>
        <dbReference type="ChEBI" id="CHEBI:57692"/>
    </cofactor>
</comment>
<sequence length="471" mass="50252">MAGFDLIGRQWVAEAADSASFAAVPSLDGTLTFDPDVLAANSRDQGNIFQRTPCAVLRPGSVKDIRRMLAYCAAHGIKAAPAGAHHAMYGQPLVSGGLVIEMRSLHTIHSIGTDSAVVDAGVPWKDLVETAFRRGLRPASITSYLGATVGGTLSMGGIGMMSAYRAGAQVDHARKLEVVTGDGRLLQCSGTQNTDLFEAALAGLGQCGVITRATVDLVPAKPLARTYRIGYTDVAAFFQDVRILANRGEFDSLGSIPQPGTAQPLTLWATVFHDAGDVPDASHLLRGLSPAAAGAAFEDYGFLDYILLVTTMYDSFAANLDWDAKVKPWLDLFLPDDAVEDFVSSVFPSLTPEDLGPTGFGLVFPMLRSTYGRPLLRLPDASGGPWVWLVSVLTDSAGPGPDPAFASRMTDRNYRLYQQAAAAGGTRYPHGACPFTAADWQAHYGSMWPRLVAWKNRYDPKGILTPGPGIF</sequence>
<evidence type="ECO:0000256" key="1">
    <source>
        <dbReference type="ARBA" id="ARBA00001974"/>
    </source>
</evidence>
<keyword evidence="8" id="KW-1185">Reference proteome</keyword>
<dbReference type="InterPro" id="IPR036318">
    <property type="entry name" value="FAD-bd_PCMH-like_sf"/>
</dbReference>
<dbReference type="InterPro" id="IPR015345">
    <property type="entry name" value="Cytokinin_DH_FAD/cytokin-bd"/>
</dbReference>
<feature type="domain" description="FAD-binding PCMH-type" evidence="6">
    <location>
        <begin position="49"/>
        <end position="220"/>
    </location>
</feature>
<evidence type="ECO:0000313" key="7">
    <source>
        <dbReference type="EMBL" id="MFC5806021.1"/>
    </source>
</evidence>
<keyword evidence="5" id="KW-0560">Oxidoreductase</keyword>
<evidence type="ECO:0000259" key="6">
    <source>
        <dbReference type="PROSITE" id="PS51387"/>
    </source>
</evidence>
<dbReference type="SUPFAM" id="SSF55103">
    <property type="entry name" value="FAD-linked oxidases, C-terminal domain"/>
    <property type="match status" value="1"/>
</dbReference>
<organism evidence="7 8">
    <name type="scientific">Streptomyces heilongjiangensis</name>
    <dbReference type="NCBI Taxonomy" id="945052"/>
    <lineage>
        <taxon>Bacteria</taxon>
        <taxon>Bacillati</taxon>
        <taxon>Actinomycetota</taxon>
        <taxon>Actinomycetes</taxon>
        <taxon>Kitasatosporales</taxon>
        <taxon>Streptomycetaceae</taxon>
        <taxon>Streptomyces</taxon>
    </lineage>
</organism>
<keyword evidence="4" id="KW-0274">FAD</keyword>
<dbReference type="Pfam" id="PF01565">
    <property type="entry name" value="FAD_binding_4"/>
    <property type="match status" value="1"/>
</dbReference>
<evidence type="ECO:0000256" key="2">
    <source>
        <dbReference type="ARBA" id="ARBA00005466"/>
    </source>
</evidence>
<dbReference type="Pfam" id="PF09265">
    <property type="entry name" value="Cytokin-bind"/>
    <property type="match status" value="1"/>
</dbReference>
<dbReference type="Gene3D" id="3.40.462.10">
    <property type="entry name" value="FAD-linked oxidases, C-terminal domain"/>
    <property type="match status" value="1"/>
</dbReference>
<name>A0ABW1AZQ8_9ACTN</name>
<comment type="similarity">
    <text evidence="2">Belongs to the oxygen-dependent FAD-linked oxidoreductase family.</text>
</comment>
<evidence type="ECO:0000256" key="5">
    <source>
        <dbReference type="ARBA" id="ARBA00023002"/>
    </source>
</evidence>
<gene>
    <name evidence="7" type="ORF">ACFQGO_00560</name>
</gene>
<dbReference type="InterPro" id="IPR016167">
    <property type="entry name" value="FAD-bd_PCMH_sub1"/>
</dbReference>
<dbReference type="InterPro" id="IPR050432">
    <property type="entry name" value="FAD-linked_Oxidoreductases_BP"/>
</dbReference>